<dbReference type="OrthoDB" id="3828498at2"/>
<keyword evidence="1" id="KW-0472">Membrane</keyword>
<proteinExistence type="predicted"/>
<reference evidence="2 3" key="1">
    <citation type="journal article" date="2019" name="Environ. Microbiol.">
        <title>Species interactions and distinct microbial communities in high Arctic permafrost affected cryosols are associated with the CH4 and CO2 gas fluxes.</title>
        <authorList>
            <person name="Altshuler I."/>
            <person name="Hamel J."/>
            <person name="Turney S."/>
            <person name="Magnuson E."/>
            <person name="Levesque R."/>
            <person name="Greer C."/>
            <person name="Whyte L.G."/>
        </authorList>
    </citation>
    <scope>NUCLEOTIDE SEQUENCE [LARGE SCALE GENOMIC DNA]</scope>
    <source>
        <strain evidence="2 3">S9.3A</strain>
    </source>
</reference>
<feature type="transmembrane region" description="Helical" evidence="1">
    <location>
        <begin position="60"/>
        <end position="86"/>
    </location>
</feature>
<dbReference type="Proteomes" id="UP000317722">
    <property type="component" value="Unassembled WGS sequence"/>
</dbReference>
<evidence type="ECO:0000313" key="3">
    <source>
        <dbReference type="Proteomes" id="UP000317722"/>
    </source>
</evidence>
<protein>
    <submittedName>
        <fullName evidence="2">Phage holin family protein</fullName>
    </submittedName>
</protein>
<accession>A0A502CP16</accession>
<keyword evidence="1" id="KW-0812">Transmembrane</keyword>
<gene>
    <name evidence="2" type="ORF">EAH86_15695</name>
</gene>
<sequence length="139" mass="14604">MATQHANDQTSSQPSPERTIGQLVADATHDVSTIVRSEIALAKAEIAADAKKAGAGAGMFAAAAFVALLGLIFLFHTIVAVLDIWLPEWAGYLITTGLLFLVAAILALLGRNSMKGMKGKPERTIKNAQETLSALKSDS</sequence>
<evidence type="ECO:0000256" key="1">
    <source>
        <dbReference type="SAM" id="Phobius"/>
    </source>
</evidence>
<organism evidence="2 3">
    <name type="scientific">Pedococcus bigeumensis</name>
    <dbReference type="NCBI Taxonomy" id="433644"/>
    <lineage>
        <taxon>Bacteria</taxon>
        <taxon>Bacillati</taxon>
        <taxon>Actinomycetota</taxon>
        <taxon>Actinomycetes</taxon>
        <taxon>Micrococcales</taxon>
        <taxon>Intrasporangiaceae</taxon>
        <taxon>Pedococcus</taxon>
    </lineage>
</organism>
<dbReference type="Pfam" id="PF07332">
    <property type="entry name" value="Phage_holin_3_6"/>
    <property type="match status" value="1"/>
</dbReference>
<feature type="transmembrane region" description="Helical" evidence="1">
    <location>
        <begin position="92"/>
        <end position="110"/>
    </location>
</feature>
<keyword evidence="1" id="KW-1133">Transmembrane helix</keyword>
<dbReference type="AlphaFoldDB" id="A0A502CP16"/>
<comment type="caution">
    <text evidence="2">The sequence shown here is derived from an EMBL/GenBank/DDBJ whole genome shotgun (WGS) entry which is preliminary data.</text>
</comment>
<dbReference type="EMBL" id="RCZM01000005">
    <property type="protein sequence ID" value="TPG14977.1"/>
    <property type="molecule type" value="Genomic_DNA"/>
</dbReference>
<name>A0A502CP16_9MICO</name>
<keyword evidence="3" id="KW-1185">Reference proteome</keyword>
<evidence type="ECO:0000313" key="2">
    <source>
        <dbReference type="EMBL" id="TPG14977.1"/>
    </source>
</evidence>
<dbReference type="InterPro" id="IPR009937">
    <property type="entry name" value="Phage_holin_3_6"/>
</dbReference>
<dbReference type="RefSeq" id="WP_140742385.1">
    <property type="nucleotide sequence ID" value="NZ_RCZM01000005.1"/>
</dbReference>